<evidence type="ECO:0000313" key="2">
    <source>
        <dbReference type="Proteomes" id="UP000805704"/>
    </source>
</evidence>
<protein>
    <submittedName>
        <fullName evidence="1">Protein Hook-like protein 3</fullName>
    </submittedName>
</protein>
<dbReference type="Proteomes" id="UP000805704">
    <property type="component" value="Chromosome 15"/>
</dbReference>
<gene>
    <name evidence="1" type="primary">HOOK3</name>
    <name evidence="1" type="ORF">GBF38_009752</name>
</gene>
<accession>A0ACB7F9M9</accession>
<dbReference type="EMBL" id="CM024803">
    <property type="protein sequence ID" value="KAG8010618.1"/>
    <property type="molecule type" value="Genomic_DNA"/>
</dbReference>
<evidence type="ECO:0000313" key="1">
    <source>
        <dbReference type="EMBL" id="KAG8010618.1"/>
    </source>
</evidence>
<organism evidence="1 2">
    <name type="scientific">Nibea albiflora</name>
    <name type="common">Yellow drum</name>
    <name type="synonym">Corvina albiflora</name>
    <dbReference type="NCBI Taxonomy" id="240163"/>
    <lineage>
        <taxon>Eukaryota</taxon>
        <taxon>Metazoa</taxon>
        <taxon>Chordata</taxon>
        <taxon>Craniata</taxon>
        <taxon>Vertebrata</taxon>
        <taxon>Euteleostomi</taxon>
        <taxon>Actinopterygii</taxon>
        <taxon>Neopterygii</taxon>
        <taxon>Teleostei</taxon>
        <taxon>Neoteleostei</taxon>
        <taxon>Acanthomorphata</taxon>
        <taxon>Eupercaria</taxon>
        <taxon>Sciaenidae</taxon>
        <taxon>Nibea</taxon>
    </lineage>
</organism>
<feature type="non-terminal residue" evidence="1">
    <location>
        <position position="1"/>
    </location>
</feature>
<comment type="caution">
    <text evidence="1">The sequence shown here is derived from an EMBL/GenBank/DDBJ whole genome shotgun (WGS) entry which is preliminary data.</text>
</comment>
<sequence>IQTFGVEAPCKTVEDLTSGIVMAQALQKIDVVYFNDAWISRIKPEVGDNWRLKISNLKKILKGILDYNQEILGQHINDFTLPDVNLIGEHSDAAELGRMLQLILGCAVNCEQKQEYIQTIMMMEESVQHVVMTAIQELMSKETPVTGGNDSYVDLDRQLKKTVEELSDALATKEEISQRCRELDMQVAALQEEKSSLLAENQVLMERLNQSDSIEDINSPAGRRHLQLQTQLEQLQEETFRLEAAKDDYRIRCEELEKELLDVKSQNEELTSLADEAQSLKDEMDVLRHSTDKVSKLEGTVEHYKKKLEDMGLLRRQNKLMEEKNTVLMQTNVGLEEELRKANAAKGQLETYKRQVVELQNRLSEESKKADKMEFEYKRVKEKVDSLQKEKDRMRTERDSLKETIEELHCVQAQEGQLTSGLFPLASNDGSDSLAAEITTPEIREHLIRLQHENKMLKLAQEGSDNEKIALLQSLLEDANRRKNELETENRLINQRLMEEQSQVEELQKNLQEQDSKADDSSILKKKYEEHMEKLREVNNELLKKTSFIDEMEPKYNASCQRVDELEEALKKKDEDMKQMEERYKKYLEKAKSVIRTLDPKQNQGSGPEVQALKNQLQEKERMLHSLEKEMDKTKGQRDYEEKLIVSAWYNMGMSLQKKAAEDRLANTGSGQSFLARQRQATSTRRSYPGHVQPATASLYSVANVCQAAMSLHDWFTNDLSKPGVAPALSLARGPRYMNCPPAYLLHDFALTRACE</sequence>
<reference evidence="1" key="1">
    <citation type="submission" date="2020-04" db="EMBL/GenBank/DDBJ databases">
        <title>A chromosome-scale assembly and high-density genetic map of the yellow drum (Nibea albiflora) genome.</title>
        <authorList>
            <person name="Xu D."/>
            <person name="Zhang W."/>
            <person name="Chen R."/>
            <person name="Tan P."/>
            <person name="Wang L."/>
            <person name="Song H."/>
            <person name="Tian L."/>
            <person name="Zhu Q."/>
            <person name="Wang B."/>
        </authorList>
    </citation>
    <scope>NUCLEOTIDE SEQUENCE</scope>
    <source>
        <strain evidence="1">ZJHYS-2018</strain>
    </source>
</reference>
<keyword evidence="2" id="KW-1185">Reference proteome</keyword>
<proteinExistence type="predicted"/>
<name>A0ACB7F9M9_NIBAL</name>